<evidence type="ECO:0000256" key="13">
    <source>
        <dbReference type="ARBA" id="ARBA00072146"/>
    </source>
</evidence>
<evidence type="ECO:0000256" key="10">
    <source>
        <dbReference type="ARBA" id="ARBA00031082"/>
    </source>
</evidence>
<dbReference type="NCBIfam" id="NF001097">
    <property type="entry name" value="PRK00129.1"/>
    <property type="match status" value="1"/>
</dbReference>
<comment type="similarity">
    <text evidence="3">Belongs to the UPRTase family.</text>
</comment>
<dbReference type="RefSeq" id="WP_166399918.1">
    <property type="nucleotide sequence ID" value="NZ_JAANAS010000039.1"/>
</dbReference>
<evidence type="ECO:0000256" key="6">
    <source>
        <dbReference type="ARBA" id="ARBA00022676"/>
    </source>
</evidence>
<evidence type="ECO:0000256" key="5">
    <source>
        <dbReference type="ARBA" id="ARBA00022533"/>
    </source>
</evidence>
<comment type="catalytic activity">
    <reaction evidence="11">
        <text>UMP + diphosphate = 5-phospho-alpha-D-ribose 1-diphosphate + uracil</text>
        <dbReference type="Rhea" id="RHEA:13017"/>
        <dbReference type="ChEBI" id="CHEBI:17568"/>
        <dbReference type="ChEBI" id="CHEBI:33019"/>
        <dbReference type="ChEBI" id="CHEBI:57865"/>
        <dbReference type="ChEBI" id="CHEBI:58017"/>
        <dbReference type="EC" id="2.4.2.9"/>
    </reaction>
</comment>
<dbReference type="InterPro" id="IPR029057">
    <property type="entry name" value="PRTase-like"/>
</dbReference>
<dbReference type="SUPFAM" id="SSF53271">
    <property type="entry name" value="PRTase-like"/>
    <property type="match status" value="1"/>
</dbReference>
<evidence type="ECO:0000256" key="1">
    <source>
        <dbReference type="ARBA" id="ARBA00001946"/>
    </source>
</evidence>
<dbReference type="Proteomes" id="UP000643701">
    <property type="component" value="Unassembled WGS sequence"/>
</dbReference>
<proteinExistence type="inferred from homology"/>
<comment type="cofactor">
    <cofactor evidence="1">
        <name>Mg(2+)</name>
        <dbReference type="ChEBI" id="CHEBI:18420"/>
    </cofactor>
</comment>
<organism evidence="16 17">
    <name type="scientific">Psychroflexus maritimus</name>
    <dbReference type="NCBI Taxonomy" id="2714865"/>
    <lineage>
        <taxon>Bacteria</taxon>
        <taxon>Pseudomonadati</taxon>
        <taxon>Bacteroidota</taxon>
        <taxon>Flavobacteriia</taxon>
        <taxon>Flavobacteriales</taxon>
        <taxon>Flavobacteriaceae</taxon>
        <taxon>Psychroflexus</taxon>
    </lineage>
</organism>
<protein>
    <recommendedName>
        <fullName evidence="13">Uracil phosphoribosyltransferase</fullName>
        <ecNumber evidence="4">2.4.2.9</ecNumber>
    </recommendedName>
    <alternativeName>
        <fullName evidence="10">UMP pyrophosphorylase</fullName>
    </alternativeName>
    <alternativeName>
        <fullName evidence="14">UPRTase</fullName>
    </alternativeName>
</protein>
<dbReference type="AlphaFoldDB" id="A0A967DYC0"/>
<reference evidence="16" key="1">
    <citation type="submission" date="2020-03" db="EMBL/GenBank/DDBJ databases">
        <title>Psychroflexus Maritimus sp. nov., isolate from marine sediment.</title>
        <authorList>
            <person name="Zhong Y.-L."/>
        </authorList>
    </citation>
    <scope>NUCLEOTIDE SEQUENCE</scope>
    <source>
        <strain evidence="16">C1</strain>
    </source>
</reference>
<keyword evidence="6 16" id="KW-0328">Glycosyltransferase</keyword>
<comment type="pathway">
    <text evidence="2">Pyrimidine metabolism; UMP biosynthesis via salvage pathway; UMP from uracil: step 1/1.</text>
</comment>
<evidence type="ECO:0000256" key="2">
    <source>
        <dbReference type="ARBA" id="ARBA00005180"/>
    </source>
</evidence>
<evidence type="ECO:0000256" key="9">
    <source>
        <dbReference type="ARBA" id="ARBA00023134"/>
    </source>
</evidence>
<evidence type="ECO:0000256" key="7">
    <source>
        <dbReference type="ARBA" id="ARBA00022679"/>
    </source>
</evidence>
<keyword evidence="8" id="KW-0547">Nucleotide-binding</keyword>
<dbReference type="FunFam" id="3.40.50.2020:FF:000023">
    <property type="entry name" value="Probable uracil phosphoribosyltransferase"/>
    <property type="match status" value="1"/>
</dbReference>
<keyword evidence="5" id="KW-0021">Allosteric enzyme</keyword>
<evidence type="ECO:0000256" key="14">
    <source>
        <dbReference type="ARBA" id="ARBA00079807"/>
    </source>
</evidence>
<evidence type="ECO:0000256" key="3">
    <source>
        <dbReference type="ARBA" id="ARBA00009516"/>
    </source>
</evidence>
<dbReference type="InterPro" id="IPR050137">
    <property type="entry name" value="PyrR_bifunctional"/>
</dbReference>
<comment type="function">
    <text evidence="12">Catalyzes the conversion of uracil and 5-phospho-alpha-D-ribose 1-diphosphate (PRPP) to UMP and diphosphate.</text>
</comment>
<dbReference type="Gene3D" id="3.40.50.2020">
    <property type="match status" value="1"/>
</dbReference>
<dbReference type="GO" id="GO:0004845">
    <property type="term" value="F:uracil phosphoribosyltransferase activity"/>
    <property type="evidence" value="ECO:0007669"/>
    <property type="project" value="UniProtKB-EC"/>
</dbReference>
<dbReference type="Pfam" id="PF14681">
    <property type="entry name" value="UPRTase"/>
    <property type="match status" value="1"/>
</dbReference>
<keyword evidence="9" id="KW-0342">GTP-binding</keyword>
<dbReference type="PANTHER" id="PTHR11608:SF0">
    <property type="entry name" value="BIFUNCTIONAL PROTEIN PYRR"/>
    <property type="match status" value="1"/>
</dbReference>
<accession>A0A967DYC0</accession>
<evidence type="ECO:0000256" key="12">
    <source>
        <dbReference type="ARBA" id="ARBA00056901"/>
    </source>
</evidence>
<keyword evidence="7 16" id="KW-0808">Transferase</keyword>
<evidence type="ECO:0000256" key="8">
    <source>
        <dbReference type="ARBA" id="ARBA00022741"/>
    </source>
</evidence>
<dbReference type="EC" id="2.4.2.9" evidence="4"/>
<evidence type="ECO:0000313" key="16">
    <source>
        <dbReference type="EMBL" id="NGZ89660.1"/>
    </source>
</evidence>
<dbReference type="CDD" id="cd06223">
    <property type="entry name" value="PRTases_typeI"/>
    <property type="match status" value="1"/>
</dbReference>
<sequence>MLVHNLSKNNTILNQFIAELRDKTIQKDSMRFRRNIERIGEIFAYEISSRFDYSAENIQTPLAETLIKLPNYQLVIASILRAGIPLHQGLLNYLDQAESAFISAYRKYESETKFKIAIEYAASPDLTGKTLILADPMLASGKSMYNAYKSLTAKAKTKKIHLICIFAAPEGIAYLKEHINEEVELWVGVIDEKLNKHSYIIPGLGDAGDLAYGEKV</sequence>
<dbReference type="GO" id="GO:0005525">
    <property type="term" value="F:GTP binding"/>
    <property type="evidence" value="ECO:0007669"/>
    <property type="project" value="UniProtKB-KW"/>
</dbReference>
<name>A0A967DYC0_9FLAO</name>
<dbReference type="EMBL" id="JAANAS010000039">
    <property type="protein sequence ID" value="NGZ89660.1"/>
    <property type="molecule type" value="Genomic_DNA"/>
</dbReference>
<evidence type="ECO:0000259" key="15">
    <source>
        <dbReference type="Pfam" id="PF14681"/>
    </source>
</evidence>
<evidence type="ECO:0000313" key="17">
    <source>
        <dbReference type="Proteomes" id="UP000643701"/>
    </source>
</evidence>
<dbReference type="InterPro" id="IPR000836">
    <property type="entry name" value="PRTase_dom"/>
</dbReference>
<evidence type="ECO:0000256" key="4">
    <source>
        <dbReference type="ARBA" id="ARBA00011894"/>
    </source>
</evidence>
<keyword evidence="17" id="KW-1185">Reference proteome</keyword>
<comment type="caution">
    <text evidence="16">The sequence shown here is derived from an EMBL/GenBank/DDBJ whole genome shotgun (WGS) entry which is preliminary data.</text>
</comment>
<gene>
    <name evidence="16" type="primary">upp</name>
    <name evidence="16" type="ORF">G7034_05280</name>
</gene>
<dbReference type="PANTHER" id="PTHR11608">
    <property type="entry name" value="BIFUNCTIONAL PROTEIN PYRR"/>
    <property type="match status" value="1"/>
</dbReference>
<feature type="domain" description="Phosphoribosyltransferase" evidence="15">
    <location>
        <begin position="11"/>
        <end position="213"/>
    </location>
</feature>
<evidence type="ECO:0000256" key="11">
    <source>
        <dbReference type="ARBA" id="ARBA00052919"/>
    </source>
</evidence>